<dbReference type="Pfam" id="PF02643">
    <property type="entry name" value="DUF192"/>
    <property type="match status" value="1"/>
</dbReference>
<evidence type="ECO:0000313" key="1">
    <source>
        <dbReference type="EMBL" id="KDA54487.1"/>
    </source>
</evidence>
<dbReference type="InterPro" id="IPR038695">
    <property type="entry name" value="Saro_0823-like_sf"/>
</dbReference>
<gene>
    <name evidence="1" type="ORF">EG19_10980</name>
</gene>
<name>A0A062XPH6_9BACT</name>
<dbReference type="PANTHER" id="PTHR37953:SF1">
    <property type="entry name" value="UPF0127 PROTEIN MJ1496"/>
    <property type="match status" value="1"/>
</dbReference>
<accession>A0A062XPH6</accession>
<dbReference type="Gene3D" id="2.60.120.1140">
    <property type="entry name" value="Protein of unknown function DUF192"/>
    <property type="match status" value="1"/>
</dbReference>
<comment type="caution">
    <text evidence="1">The sequence shown here is derived from an EMBL/GenBank/DDBJ whole genome shotgun (WGS) entry which is preliminary data.</text>
</comment>
<sequence length="148" mass="15928">MIPFLLAVVLAGQAATPTCVLPDNTVVSLELAVTDEQKAVGLMFRDVLPPNHGMLFLFDREDYLPFWMKNTLIPLDFIWLDASGTVVDVKASVPPCKLDPCPSYKPSRPARAVLELAAGQAAAHGVKPGVRLTFTAVPGYPVAGEGRR</sequence>
<evidence type="ECO:0000313" key="2">
    <source>
        <dbReference type="Proteomes" id="UP000027284"/>
    </source>
</evidence>
<evidence type="ECO:0008006" key="3">
    <source>
        <dbReference type="Google" id="ProtNLM"/>
    </source>
</evidence>
<proteinExistence type="predicted"/>
<dbReference type="AlphaFoldDB" id="A0A062XPH6"/>
<dbReference type="Proteomes" id="UP000027284">
    <property type="component" value="Unassembled WGS sequence"/>
</dbReference>
<dbReference type="InterPro" id="IPR003795">
    <property type="entry name" value="DUF192"/>
</dbReference>
<dbReference type="PANTHER" id="PTHR37953">
    <property type="entry name" value="UPF0127 PROTEIN MJ1496"/>
    <property type="match status" value="1"/>
</dbReference>
<dbReference type="EMBL" id="JMFG01000007">
    <property type="protein sequence ID" value="KDA54487.1"/>
    <property type="molecule type" value="Genomic_DNA"/>
</dbReference>
<reference evidence="1 2" key="1">
    <citation type="submission" date="2014-04" db="EMBL/GenBank/DDBJ databases">
        <title>The Genome Sequence of Thermoanaerobaculum aquaticum MP-01, The First Cultivated Group 23 Acidobacterium.</title>
        <authorList>
            <person name="Stamps B.W."/>
            <person name="Losey N.A."/>
            <person name="Lawson P.A."/>
            <person name="Stevenson B.S."/>
        </authorList>
    </citation>
    <scope>NUCLEOTIDE SEQUENCE [LARGE SCALE GENOMIC DNA]</scope>
    <source>
        <strain evidence="1 2">MP-01</strain>
    </source>
</reference>
<dbReference type="RefSeq" id="WP_053334814.1">
    <property type="nucleotide sequence ID" value="NZ_JMFG01000007.1"/>
</dbReference>
<keyword evidence="2" id="KW-1185">Reference proteome</keyword>
<protein>
    <recommendedName>
        <fullName evidence="3">DUF192 domain-containing protein</fullName>
    </recommendedName>
</protein>
<dbReference type="STRING" id="1312852.EG19_10980"/>
<organism evidence="1 2">
    <name type="scientific">Thermoanaerobaculum aquaticum</name>
    <dbReference type="NCBI Taxonomy" id="1312852"/>
    <lineage>
        <taxon>Bacteria</taxon>
        <taxon>Pseudomonadati</taxon>
        <taxon>Acidobacteriota</taxon>
        <taxon>Thermoanaerobaculia</taxon>
        <taxon>Thermoanaerobaculales</taxon>
        <taxon>Thermoanaerobaculaceae</taxon>
        <taxon>Thermoanaerobaculum</taxon>
    </lineage>
</organism>